<feature type="chain" id="PRO_5028252000" evidence="2">
    <location>
        <begin position="20"/>
        <end position="117"/>
    </location>
</feature>
<dbReference type="EMBL" id="CP041730">
    <property type="protein sequence ID" value="QDQ27874.1"/>
    <property type="molecule type" value="Genomic_DNA"/>
</dbReference>
<dbReference type="InterPro" id="IPR003583">
    <property type="entry name" value="Hlx-hairpin-Hlx_DNA-bd_motif"/>
</dbReference>
<feature type="signal peptide" evidence="2">
    <location>
        <begin position="1"/>
        <end position="19"/>
    </location>
</feature>
<dbReference type="NCBIfam" id="TIGR00426">
    <property type="entry name" value="competence protein ComEA helix-hairpin-helix repeat region"/>
    <property type="match status" value="1"/>
</dbReference>
<feature type="domain" description="Helix-hairpin-helix DNA-binding motif class 1" evidence="3">
    <location>
        <begin position="29"/>
        <end position="48"/>
    </location>
</feature>
<evidence type="ECO:0000259" key="3">
    <source>
        <dbReference type="SMART" id="SM00278"/>
    </source>
</evidence>
<evidence type="ECO:0000256" key="1">
    <source>
        <dbReference type="SAM" id="MobiDB-lite"/>
    </source>
</evidence>
<dbReference type="GO" id="GO:0003677">
    <property type="term" value="F:DNA binding"/>
    <property type="evidence" value="ECO:0007669"/>
    <property type="project" value="InterPro"/>
</dbReference>
<dbReference type="Proteomes" id="UP000317550">
    <property type="component" value="Chromosome"/>
</dbReference>
<evidence type="ECO:0000313" key="4">
    <source>
        <dbReference type="EMBL" id="QDQ27874.1"/>
    </source>
</evidence>
<dbReference type="GO" id="GO:0006281">
    <property type="term" value="P:DNA repair"/>
    <property type="evidence" value="ECO:0007669"/>
    <property type="project" value="InterPro"/>
</dbReference>
<dbReference type="KEGG" id="cari:FNU76_16825"/>
<dbReference type="OrthoDB" id="9758724at2"/>
<dbReference type="SMART" id="SM00278">
    <property type="entry name" value="HhH1"/>
    <property type="match status" value="2"/>
</dbReference>
<dbReference type="PANTHER" id="PTHR21180">
    <property type="entry name" value="ENDONUCLEASE/EXONUCLEASE/PHOSPHATASE FAMILY DOMAIN-CONTAINING PROTEIN 1"/>
    <property type="match status" value="1"/>
</dbReference>
<organism evidence="4 5">
    <name type="scientific">Chitinimonas arctica</name>
    <dbReference type="NCBI Taxonomy" id="2594795"/>
    <lineage>
        <taxon>Bacteria</taxon>
        <taxon>Pseudomonadati</taxon>
        <taxon>Pseudomonadota</taxon>
        <taxon>Betaproteobacteria</taxon>
        <taxon>Neisseriales</taxon>
        <taxon>Chitinibacteraceae</taxon>
        <taxon>Chitinimonas</taxon>
    </lineage>
</organism>
<evidence type="ECO:0000256" key="2">
    <source>
        <dbReference type="SAM" id="SignalP"/>
    </source>
</evidence>
<gene>
    <name evidence="4" type="ORF">FNU76_16825</name>
</gene>
<dbReference type="SUPFAM" id="SSF47781">
    <property type="entry name" value="RuvA domain 2-like"/>
    <property type="match status" value="1"/>
</dbReference>
<accession>A0A516SI94</accession>
<dbReference type="AlphaFoldDB" id="A0A516SI94"/>
<dbReference type="GO" id="GO:0015628">
    <property type="term" value="P:protein secretion by the type II secretion system"/>
    <property type="evidence" value="ECO:0007669"/>
    <property type="project" value="TreeGrafter"/>
</dbReference>
<sequence>MKNLLLALVSALASVYVMAVVNLNTATQAELETLKGVGPSKAKAIVDYRQKNGAFKSVDELDNVPGFGKATLDKLRPELTVSGASSSVAKPQEKPAEKPAKPVKAGEKAAKPAEKKP</sequence>
<dbReference type="Pfam" id="PF12836">
    <property type="entry name" value="HHH_3"/>
    <property type="match status" value="1"/>
</dbReference>
<dbReference type="GO" id="GO:0015627">
    <property type="term" value="C:type II protein secretion system complex"/>
    <property type="evidence" value="ECO:0007669"/>
    <property type="project" value="TreeGrafter"/>
</dbReference>
<feature type="domain" description="Helix-hairpin-helix DNA-binding motif class 1" evidence="3">
    <location>
        <begin position="59"/>
        <end position="78"/>
    </location>
</feature>
<evidence type="ECO:0000313" key="5">
    <source>
        <dbReference type="Proteomes" id="UP000317550"/>
    </source>
</evidence>
<reference evidence="5" key="1">
    <citation type="submission" date="2019-07" db="EMBL/GenBank/DDBJ databases">
        <title>Chitinimonas sp. nov., isolated from Ny-Alesund, arctica soil.</title>
        <authorList>
            <person name="Xu Q."/>
            <person name="Peng F."/>
        </authorList>
    </citation>
    <scope>NUCLEOTIDE SEQUENCE [LARGE SCALE GENOMIC DNA]</scope>
    <source>
        <strain evidence="5">R3-44</strain>
    </source>
</reference>
<proteinExistence type="predicted"/>
<protein>
    <submittedName>
        <fullName evidence="4">Helix-hairpin-helix domain-containing protein</fullName>
    </submittedName>
</protein>
<dbReference type="RefSeq" id="WP_144279262.1">
    <property type="nucleotide sequence ID" value="NZ_CP041730.1"/>
</dbReference>
<dbReference type="InterPro" id="IPR010994">
    <property type="entry name" value="RuvA_2-like"/>
</dbReference>
<keyword evidence="2" id="KW-0732">Signal</keyword>
<dbReference type="InterPro" id="IPR051675">
    <property type="entry name" value="Endo/Exo/Phosphatase_dom_1"/>
</dbReference>
<feature type="region of interest" description="Disordered" evidence="1">
    <location>
        <begin position="82"/>
        <end position="117"/>
    </location>
</feature>
<dbReference type="PANTHER" id="PTHR21180:SF32">
    <property type="entry name" value="ENDONUCLEASE_EXONUCLEASE_PHOSPHATASE FAMILY DOMAIN-CONTAINING PROTEIN 1"/>
    <property type="match status" value="1"/>
</dbReference>
<feature type="compositionally biased region" description="Basic and acidic residues" evidence="1">
    <location>
        <begin position="91"/>
        <end position="117"/>
    </location>
</feature>
<dbReference type="InterPro" id="IPR004509">
    <property type="entry name" value="Competence_ComEA_HhH"/>
</dbReference>
<dbReference type="Gene3D" id="1.10.150.280">
    <property type="entry name" value="AF1531-like domain"/>
    <property type="match status" value="1"/>
</dbReference>
<keyword evidence="5" id="KW-1185">Reference proteome</keyword>
<name>A0A516SI94_9NEIS</name>